<evidence type="ECO:0000259" key="10">
    <source>
        <dbReference type="Pfam" id="PF02602"/>
    </source>
</evidence>
<dbReference type="PANTHER" id="PTHR38042:SF1">
    <property type="entry name" value="UROPORPHYRINOGEN-III SYNTHASE, CHLOROPLASTIC"/>
    <property type="match status" value="1"/>
</dbReference>
<comment type="caution">
    <text evidence="11">The sequence shown here is derived from an EMBL/GenBank/DDBJ whole genome shotgun (WGS) entry which is preliminary data.</text>
</comment>
<dbReference type="CDD" id="cd06578">
    <property type="entry name" value="HemD"/>
    <property type="match status" value="1"/>
</dbReference>
<proteinExistence type="inferred from homology"/>
<dbReference type="EMBL" id="LJJB01000007">
    <property type="protein sequence ID" value="KQL50091.1"/>
    <property type="molecule type" value="Genomic_DNA"/>
</dbReference>
<reference evidence="11 12" key="1">
    <citation type="submission" date="2015-09" db="EMBL/GenBank/DDBJ databases">
        <title>Genome sequencing project for genomic taxonomy and phylogenomics of Bacillus-like bacteria.</title>
        <authorList>
            <person name="Liu B."/>
            <person name="Wang J."/>
            <person name="Zhu Y."/>
            <person name="Liu G."/>
            <person name="Chen Q."/>
            <person name="Chen Z."/>
            <person name="Lan J."/>
            <person name="Che J."/>
            <person name="Ge C."/>
            <person name="Shi H."/>
            <person name="Pan Z."/>
            <person name="Liu X."/>
        </authorList>
    </citation>
    <scope>NUCLEOTIDE SEQUENCE [LARGE SCALE GENOMIC DNA]</scope>
    <source>
        <strain evidence="11 12">DSM 8552</strain>
    </source>
</reference>
<organism evidence="11 12">
    <name type="scientific">Brevibacillus choshinensis</name>
    <dbReference type="NCBI Taxonomy" id="54911"/>
    <lineage>
        <taxon>Bacteria</taxon>
        <taxon>Bacillati</taxon>
        <taxon>Bacillota</taxon>
        <taxon>Bacilli</taxon>
        <taxon>Bacillales</taxon>
        <taxon>Paenibacillaceae</taxon>
        <taxon>Brevibacillus</taxon>
    </lineage>
</organism>
<evidence type="ECO:0000313" key="11">
    <source>
        <dbReference type="EMBL" id="KQL50091.1"/>
    </source>
</evidence>
<evidence type="ECO:0000313" key="12">
    <source>
        <dbReference type="Proteomes" id="UP000051063"/>
    </source>
</evidence>
<sequence length="272" mass="29251">MSDAQVESAGPLAGKRIMVTRARSQVWELVEKIEGLGGEAYAFPLLKMVAPEDKRHLDEAIAQLGKFDWLIFTSVNGVRFFLERMNEIGVGIDAIKGQVAAVGPKTAAVLNDEGLEVAVIPSDYVAEGLLTSLHDRLSPGQRVLLPRADIARKALPQELAALGLEVTEVDVYHTVIDGKQAPEAARRLRDKEIDGILFTSSSTVTHFVQAMAPFAGTGWLDQVQIACIGPITAETARQNGLTVHVTATEYTVEGLLEALIDNLGGKDNGTNI</sequence>
<gene>
    <name evidence="11" type="ORF">AN963_02995</name>
</gene>
<dbReference type="SUPFAM" id="SSF69618">
    <property type="entry name" value="HemD-like"/>
    <property type="match status" value="1"/>
</dbReference>
<feature type="domain" description="Tetrapyrrole biosynthesis uroporphyrinogen III synthase" evidence="10">
    <location>
        <begin position="28"/>
        <end position="257"/>
    </location>
</feature>
<evidence type="ECO:0000256" key="9">
    <source>
        <dbReference type="RuleBase" id="RU366031"/>
    </source>
</evidence>
<dbReference type="Proteomes" id="UP000051063">
    <property type="component" value="Unassembled WGS sequence"/>
</dbReference>
<keyword evidence="5 9" id="KW-0627">Porphyrin biosynthesis</keyword>
<comment type="similarity">
    <text evidence="2 9">Belongs to the uroporphyrinogen-III synthase family.</text>
</comment>
<comment type="function">
    <text evidence="6 9">Catalyzes cyclization of the linear tetrapyrrole, hydroxymethylbilane, to the macrocyclic uroporphyrinogen III.</text>
</comment>
<comment type="pathway">
    <text evidence="1 9">Porphyrin-containing compound metabolism; protoporphyrin-IX biosynthesis; coproporphyrinogen-III from 5-aminolevulinate: step 3/4.</text>
</comment>
<protein>
    <recommendedName>
        <fullName evidence="7 9">Uroporphyrinogen-III synthase</fullName>
        <ecNumber evidence="3 9">4.2.1.75</ecNumber>
    </recommendedName>
</protein>
<evidence type="ECO:0000256" key="7">
    <source>
        <dbReference type="ARBA" id="ARBA00040167"/>
    </source>
</evidence>
<evidence type="ECO:0000256" key="2">
    <source>
        <dbReference type="ARBA" id="ARBA00008133"/>
    </source>
</evidence>
<keyword evidence="12" id="KW-1185">Reference proteome</keyword>
<name>A0ABR5NEW9_BRECH</name>
<evidence type="ECO:0000256" key="6">
    <source>
        <dbReference type="ARBA" id="ARBA00037589"/>
    </source>
</evidence>
<evidence type="ECO:0000256" key="3">
    <source>
        <dbReference type="ARBA" id="ARBA00013109"/>
    </source>
</evidence>
<dbReference type="InterPro" id="IPR039793">
    <property type="entry name" value="UROS/Hem4"/>
</dbReference>
<keyword evidence="4 9" id="KW-0456">Lyase</keyword>
<dbReference type="PANTHER" id="PTHR38042">
    <property type="entry name" value="UROPORPHYRINOGEN-III SYNTHASE, CHLOROPLASTIC"/>
    <property type="match status" value="1"/>
</dbReference>
<comment type="catalytic activity">
    <reaction evidence="8 9">
        <text>hydroxymethylbilane = uroporphyrinogen III + H2O</text>
        <dbReference type="Rhea" id="RHEA:18965"/>
        <dbReference type="ChEBI" id="CHEBI:15377"/>
        <dbReference type="ChEBI" id="CHEBI:57308"/>
        <dbReference type="ChEBI" id="CHEBI:57845"/>
        <dbReference type="EC" id="4.2.1.75"/>
    </reaction>
</comment>
<dbReference type="Pfam" id="PF02602">
    <property type="entry name" value="HEM4"/>
    <property type="match status" value="1"/>
</dbReference>
<dbReference type="InterPro" id="IPR036108">
    <property type="entry name" value="4pyrrol_syn_uPrphyn_synt_sf"/>
</dbReference>
<dbReference type="Gene3D" id="3.40.50.10090">
    <property type="match status" value="2"/>
</dbReference>
<dbReference type="InterPro" id="IPR003754">
    <property type="entry name" value="4pyrrol_synth_uPrphyn_synth"/>
</dbReference>
<evidence type="ECO:0000256" key="4">
    <source>
        <dbReference type="ARBA" id="ARBA00023239"/>
    </source>
</evidence>
<accession>A0ABR5NEW9</accession>
<evidence type="ECO:0000256" key="8">
    <source>
        <dbReference type="ARBA" id="ARBA00048617"/>
    </source>
</evidence>
<evidence type="ECO:0000256" key="1">
    <source>
        <dbReference type="ARBA" id="ARBA00004772"/>
    </source>
</evidence>
<evidence type="ECO:0000256" key="5">
    <source>
        <dbReference type="ARBA" id="ARBA00023244"/>
    </source>
</evidence>
<dbReference type="EC" id="4.2.1.75" evidence="3 9"/>